<name>A0A644Z5Q2_9ZZZZ</name>
<protein>
    <submittedName>
        <fullName evidence="2">Uncharacterized protein</fullName>
    </submittedName>
</protein>
<reference evidence="2" key="1">
    <citation type="submission" date="2019-08" db="EMBL/GenBank/DDBJ databases">
        <authorList>
            <person name="Kucharzyk K."/>
            <person name="Murdoch R.W."/>
            <person name="Higgins S."/>
            <person name="Loffler F."/>
        </authorList>
    </citation>
    <scope>NUCLEOTIDE SEQUENCE</scope>
</reference>
<accession>A0A644Z5Q2</accession>
<feature type="region of interest" description="Disordered" evidence="1">
    <location>
        <begin position="1"/>
        <end position="25"/>
    </location>
</feature>
<proteinExistence type="predicted"/>
<organism evidence="2">
    <name type="scientific">bioreactor metagenome</name>
    <dbReference type="NCBI Taxonomy" id="1076179"/>
    <lineage>
        <taxon>unclassified sequences</taxon>
        <taxon>metagenomes</taxon>
        <taxon>ecological metagenomes</taxon>
    </lineage>
</organism>
<feature type="compositionally biased region" description="Basic and acidic residues" evidence="1">
    <location>
        <begin position="107"/>
        <end position="117"/>
    </location>
</feature>
<dbReference type="EMBL" id="VSSQ01007342">
    <property type="protein sequence ID" value="MPM35608.1"/>
    <property type="molecule type" value="Genomic_DNA"/>
</dbReference>
<evidence type="ECO:0000313" key="2">
    <source>
        <dbReference type="EMBL" id="MPM35608.1"/>
    </source>
</evidence>
<sequence>MKNASAAARGNDRDMDGLGDGTGQGQIETQLGAVCVHGGKQNFAGSESLPLHGPGDRVEAGRNPPAGDHHFPASAQPLPGVDGQHHALGSEPLGGLSDKGRIGNRGGVDRDFIGSRS</sequence>
<feature type="region of interest" description="Disordered" evidence="1">
    <location>
        <begin position="40"/>
        <end position="117"/>
    </location>
</feature>
<gene>
    <name evidence="2" type="ORF">SDC9_82201</name>
</gene>
<evidence type="ECO:0000256" key="1">
    <source>
        <dbReference type="SAM" id="MobiDB-lite"/>
    </source>
</evidence>
<dbReference type="AlphaFoldDB" id="A0A644Z5Q2"/>
<comment type="caution">
    <text evidence="2">The sequence shown here is derived from an EMBL/GenBank/DDBJ whole genome shotgun (WGS) entry which is preliminary data.</text>
</comment>